<reference evidence="2 3" key="1">
    <citation type="submission" date="2017-09" db="EMBL/GenBank/DDBJ databases">
        <title>Depth-based differentiation of microbial function through sediment-hosted aquifers and enrichment of novel symbionts in the deep terrestrial subsurface.</title>
        <authorList>
            <person name="Probst A.J."/>
            <person name="Ladd B."/>
            <person name="Jarett J.K."/>
            <person name="Geller-Mcgrath D.E."/>
            <person name="Sieber C.M."/>
            <person name="Emerson J.B."/>
            <person name="Anantharaman K."/>
            <person name="Thomas B.C."/>
            <person name="Malmstrom R."/>
            <person name="Stieglmeier M."/>
            <person name="Klingl A."/>
            <person name="Woyke T."/>
            <person name="Ryan C.M."/>
            <person name="Banfield J.F."/>
        </authorList>
    </citation>
    <scope>NUCLEOTIDE SEQUENCE [LARGE SCALE GENOMIC DNA]</scope>
    <source>
        <strain evidence="2">CG23_combo_of_CG06-09_8_20_14_all_48_7</strain>
    </source>
</reference>
<protein>
    <submittedName>
        <fullName evidence="2">Uncharacterized protein</fullName>
    </submittedName>
</protein>
<dbReference type="SUPFAM" id="SSF103481">
    <property type="entry name" value="Multidrug resistance efflux transporter EmrE"/>
    <property type="match status" value="1"/>
</dbReference>
<comment type="caution">
    <text evidence="2">The sequence shown here is derived from an EMBL/GenBank/DDBJ whole genome shotgun (WGS) entry which is preliminary data.</text>
</comment>
<keyword evidence="1" id="KW-0472">Membrane</keyword>
<keyword evidence="1" id="KW-1133">Transmembrane helix</keyword>
<proteinExistence type="predicted"/>
<dbReference type="AlphaFoldDB" id="A0A2G9YAJ5"/>
<sequence>MWLSLILLSFFFEGLLGVAEKMVRELNLGEMRNDYIFLYNLIAAFIGGLFLIRERERPGSKDLFIGSLIGLAFYFAAFFCLQAILELPGIIYFSVAGVGGILLVTSLSHLIWREKLKKKQVYGLTLACLSLVLLTI</sequence>
<organism evidence="2 3">
    <name type="scientific">bacterium (Candidatus Ratteibacteria) CG23_combo_of_CG06-09_8_20_14_all_48_7</name>
    <dbReference type="NCBI Taxonomy" id="2014292"/>
    <lineage>
        <taxon>Bacteria</taxon>
        <taxon>Candidatus Ratteibacteria</taxon>
    </lineage>
</organism>
<name>A0A2G9YAJ5_9BACT</name>
<evidence type="ECO:0000256" key="1">
    <source>
        <dbReference type="SAM" id="Phobius"/>
    </source>
</evidence>
<dbReference type="Gene3D" id="1.10.3730.20">
    <property type="match status" value="1"/>
</dbReference>
<keyword evidence="1" id="KW-0812">Transmembrane</keyword>
<dbReference type="EMBL" id="PCRF01000163">
    <property type="protein sequence ID" value="PIP16259.1"/>
    <property type="molecule type" value="Genomic_DNA"/>
</dbReference>
<gene>
    <name evidence="2" type="ORF">COX46_03350</name>
</gene>
<dbReference type="InterPro" id="IPR037185">
    <property type="entry name" value="EmrE-like"/>
</dbReference>
<accession>A0A2G9YAJ5</accession>
<evidence type="ECO:0000313" key="2">
    <source>
        <dbReference type="EMBL" id="PIP16259.1"/>
    </source>
</evidence>
<dbReference type="Proteomes" id="UP000230392">
    <property type="component" value="Unassembled WGS sequence"/>
</dbReference>
<feature type="transmembrane region" description="Helical" evidence="1">
    <location>
        <begin position="90"/>
        <end position="112"/>
    </location>
</feature>
<evidence type="ECO:0000313" key="3">
    <source>
        <dbReference type="Proteomes" id="UP000230392"/>
    </source>
</evidence>
<feature type="transmembrane region" description="Helical" evidence="1">
    <location>
        <begin position="64"/>
        <end position="84"/>
    </location>
</feature>
<feature type="transmembrane region" description="Helical" evidence="1">
    <location>
        <begin position="35"/>
        <end position="52"/>
    </location>
</feature>